<dbReference type="InParanoid" id="A0A0U5JGE9"/>
<proteinExistence type="predicted"/>
<sequence>MWFKRYRDYPIDKPLIKEQVEPGKGIIGCEMHDLNGWGLENHRMRPKKRGVLATLLIYFFGDKHE</sequence>
<keyword evidence="2" id="KW-1185">Reference proteome</keyword>
<evidence type="ECO:0000313" key="2">
    <source>
        <dbReference type="Proteomes" id="UP000069902"/>
    </source>
</evidence>
<name>A0A0U5JGE9_9BACT</name>
<dbReference type="STRING" id="389348.PNK_2078"/>
<evidence type="ECO:0000313" key="1">
    <source>
        <dbReference type="EMBL" id="CUI17682.1"/>
    </source>
</evidence>
<dbReference type="KEGG" id="pnl:PNK_2078"/>
<dbReference type="RefSeq" id="WP_032124315.1">
    <property type="nucleotide sequence ID" value="NZ_LN879502.1"/>
</dbReference>
<dbReference type="Proteomes" id="UP000069902">
    <property type="component" value="Chromosome cPNK"/>
</dbReference>
<accession>A0A0U5JGE9</accession>
<protein>
    <submittedName>
        <fullName evidence="1">Uncharacterized protein</fullName>
    </submittedName>
</protein>
<dbReference type="PATRIC" id="fig|389348.3.peg.2333"/>
<reference evidence="2" key="1">
    <citation type="submission" date="2015-09" db="EMBL/GenBank/DDBJ databases">
        <authorList>
            <person name="Bertelli C."/>
        </authorList>
    </citation>
    <scope>NUCLEOTIDE SEQUENCE [LARGE SCALE GENOMIC DNA]</scope>
    <source>
        <strain evidence="2">KNic</strain>
    </source>
</reference>
<organism evidence="1 2">
    <name type="scientific">Candidatus Protochlamydia naegleriophila</name>
    <dbReference type="NCBI Taxonomy" id="389348"/>
    <lineage>
        <taxon>Bacteria</taxon>
        <taxon>Pseudomonadati</taxon>
        <taxon>Chlamydiota</taxon>
        <taxon>Chlamydiia</taxon>
        <taxon>Parachlamydiales</taxon>
        <taxon>Parachlamydiaceae</taxon>
        <taxon>Candidatus Protochlamydia</taxon>
    </lineage>
</organism>
<dbReference type="EMBL" id="LN879502">
    <property type="protein sequence ID" value="CUI17682.1"/>
    <property type="molecule type" value="Genomic_DNA"/>
</dbReference>
<dbReference type="AlphaFoldDB" id="A0A0U5JGE9"/>
<gene>
    <name evidence="1" type="ORF">PNK_2078</name>
</gene>